<protein>
    <recommendedName>
        <fullName evidence="2">ATP-grasp domain-containing protein</fullName>
    </recommendedName>
</protein>
<dbReference type="Proteomes" id="UP000540568">
    <property type="component" value="Unassembled WGS sequence"/>
</dbReference>
<evidence type="ECO:0000256" key="1">
    <source>
        <dbReference type="SAM" id="MobiDB-lite"/>
    </source>
</evidence>
<feature type="domain" description="ATP-grasp" evidence="2">
    <location>
        <begin position="79"/>
        <end position="228"/>
    </location>
</feature>
<sequence length="251" mass="26277">MPPTIVFPRRLTASAQRVRDAADRRGLTTTSLPTSDVPGDLTADHLHAGPTFADAVAPGLGITLLEAPATWLADLPREYVGRTVTAMPVAEAWRLRSPAFVKSPNDKSMRAMIYTDGTRLPGADAVDGGTTVLVSEIVTFSAEYRFHLLDGAVRASSQYAADGALHVGPVPDVVLGRAGAMLADLAATLPSAIVVDLGDIDDGLVVVEANAAWASGTYAADPDRVLDVVLRAAGPADAVRADDRRFVRGLV</sequence>
<evidence type="ECO:0000259" key="2">
    <source>
        <dbReference type="Pfam" id="PF18299"/>
    </source>
</evidence>
<proteinExistence type="predicted"/>
<accession>A0A7W3PC50</accession>
<dbReference type="Pfam" id="PF18299">
    <property type="entry name" value="R2K_2"/>
    <property type="match status" value="1"/>
</dbReference>
<dbReference type="InterPro" id="IPR041261">
    <property type="entry name" value="R2K_2"/>
</dbReference>
<feature type="region of interest" description="Disordered" evidence="1">
    <location>
        <begin position="16"/>
        <end position="36"/>
    </location>
</feature>
<feature type="compositionally biased region" description="Basic and acidic residues" evidence="1">
    <location>
        <begin position="17"/>
        <end position="26"/>
    </location>
</feature>
<reference evidence="3 4" key="1">
    <citation type="submission" date="2020-07" db="EMBL/GenBank/DDBJ databases">
        <title>Sequencing the genomes of 1000 actinobacteria strains.</title>
        <authorList>
            <person name="Klenk H.-P."/>
        </authorList>
    </citation>
    <scope>NUCLEOTIDE SEQUENCE [LARGE SCALE GENOMIC DNA]</scope>
    <source>
        <strain evidence="3 4">DSM 44121</strain>
    </source>
</reference>
<evidence type="ECO:0000313" key="4">
    <source>
        <dbReference type="Proteomes" id="UP000540568"/>
    </source>
</evidence>
<organism evidence="3 4">
    <name type="scientific">Promicromonospora sukumoe</name>
    <dbReference type="NCBI Taxonomy" id="88382"/>
    <lineage>
        <taxon>Bacteria</taxon>
        <taxon>Bacillati</taxon>
        <taxon>Actinomycetota</taxon>
        <taxon>Actinomycetes</taxon>
        <taxon>Micrococcales</taxon>
        <taxon>Promicromonosporaceae</taxon>
        <taxon>Promicromonospora</taxon>
    </lineage>
</organism>
<dbReference type="EMBL" id="JACGWV010000001">
    <property type="protein sequence ID" value="MBA8806535.1"/>
    <property type="molecule type" value="Genomic_DNA"/>
</dbReference>
<comment type="caution">
    <text evidence="3">The sequence shown here is derived from an EMBL/GenBank/DDBJ whole genome shotgun (WGS) entry which is preliminary data.</text>
</comment>
<gene>
    <name evidence="3" type="ORF">FHX71_000477</name>
</gene>
<dbReference type="AlphaFoldDB" id="A0A7W3PC50"/>
<name>A0A7W3PC50_9MICO</name>
<keyword evidence="4" id="KW-1185">Reference proteome</keyword>
<dbReference type="RefSeq" id="WP_182614247.1">
    <property type="nucleotide sequence ID" value="NZ_BAAATF010000002.1"/>
</dbReference>
<evidence type="ECO:0000313" key="3">
    <source>
        <dbReference type="EMBL" id="MBA8806535.1"/>
    </source>
</evidence>